<dbReference type="Proteomes" id="UP000183940">
    <property type="component" value="Unassembled WGS sequence"/>
</dbReference>
<evidence type="ECO:0000313" key="2">
    <source>
        <dbReference type="Proteomes" id="UP000183940"/>
    </source>
</evidence>
<protein>
    <submittedName>
        <fullName evidence="1">Uncharacterized protein</fullName>
    </submittedName>
</protein>
<reference evidence="1" key="1">
    <citation type="submission" date="2016-10" db="EMBL/GenBank/DDBJ databases">
        <title>CRISPR-Cas defence system in Roseofilum reptotaenium: evidence of a bacteriophage-cyanobacterium arms race in the coral black band disease.</title>
        <authorList>
            <person name="Buerger P."/>
            <person name="Wood-Charlson E.M."/>
            <person name="Weynberg K.D."/>
            <person name="Willis B."/>
            <person name="Van Oppen M.J."/>
        </authorList>
    </citation>
    <scope>NUCLEOTIDE SEQUENCE [LARGE SCALE GENOMIC DNA]</scope>
    <source>
        <strain evidence="1">AO1-A</strain>
    </source>
</reference>
<comment type="caution">
    <text evidence="1">The sequence shown here is derived from an EMBL/GenBank/DDBJ whole genome shotgun (WGS) entry which is preliminary data.</text>
</comment>
<proteinExistence type="predicted"/>
<evidence type="ECO:0000313" key="1">
    <source>
        <dbReference type="EMBL" id="OJJ26132.1"/>
    </source>
</evidence>
<gene>
    <name evidence="1" type="ORF">BI308_08090</name>
</gene>
<organism evidence="1 2">
    <name type="scientific">Roseofilum reptotaenium AO1-A</name>
    <dbReference type="NCBI Taxonomy" id="1925591"/>
    <lineage>
        <taxon>Bacteria</taxon>
        <taxon>Bacillati</taxon>
        <taxon>Cyanobacteriota</taxon>
        <taxon>Cyanophyceae</taxon>
        <taxon>Desertifilales</taxon>
        <taxon>Desertifilaceae</taxon>
        <taxon>Roseofilum</taxon>
    </lineage>
</organism>
<keyword evidence="2" id="KW-1185">Reference proteome</keyword>
<dbReference type="AlphaFoldDB" id="A0A1L9QU14"/>
<sequence length="124" mass="14401">MIVHQNPLRKFDIYQQSPRKKRYISIVAYFDRHGILNDYVVLNKSLKVDWARVIFQTISLKLLMASFLGLEGCQKVTVKGEGFKAVVMPINSGYRAMIYEQCSELEETLSNVKNDYTSRLVNYN</sequence>
<accession>A0A1L9QU14</accession>
<name>A0A1L9QU14_9CYAN</name>
<dbReference type="EMBL" id="MLAW01000010">
    <property type="protein sequence ID" value="OJJ26132.1"/>
    <property type="molecule type" value="Genomic_DNA"/>
</dbReference>